<feature type="domain" description="TonB-dependent receptor plug" evidence="13">
    <location>
        <begin position="47"/>
        <end position="150"/>
    </location>
</feature>
<keyword evidence="7 8" id="KW-0998">Cell outer membrane</keyword>
<evidence type="ECO:0000256" key="3">
    <source>
        <dbReference type="ARBA" id="ARBA00022452"/>
    </source>
</evidence>
<dbReference type="OrthoDB" id="9795928at2"/>
<keyword evidence="14" id="KW-0675">Receptor</keyword>
<dbReference type="InterPro" id="IPR036942">
    <property type="entry name" value="Beta-barrel_TonB_sf"/>
</dbReference>
<evidence type="ECO:0000256" key="9">
    <source>
        <dbReference type="RuleBase" id="RU003357"/>
    </source>
</evidence>
<dbReference type="Pfam" id="PF00593">
    <property type="entry name" value="TonB_dep_Rec_b-barrel"/>
    <property type="match status" value="1"/>
</dbReference>
<comment type="subcellular location">
    <subcellularLocation>
        <location evidence="1 8">Cell outer membrane</location>
        <topology evidence="1 8">Multi-pass membrane protein</topology>
    </subcellularLocation>
</comment>
<dbReference type="PANTHER" id="PTHR30069:SF40">
    <property type="entry name" value="TONB-DEPENDENT RECEPTOR NMB0964-RELATED"/>
    <property type="match status" value="1"/>
</dbReference>
<evidence type="ECO:0000259" key="12">
    <source>
        <dbReference type="Pfam" id="PF00593"/>
    </source>
</evidence>
<evidence type="ECO:0000313" key="15">
    <source>
        <dbReference type="Proteomes" id="UP000242847"/>
    </source>
</evidence>
<keyword evidence="6 8" id="KW-0472">Membrane</keyword>
<dbReference type="InterPro" id="IPR039426">
    <property type="entry name" value="TonB-dep_rcpt-like"/>
</dbReference>
<proteinExistence type="inferred from homology"/>
<comment type="similarity">
    <text evidence="8 9">Belongs to the TonB-dependent receptor family.</text>
</comment>
<name>A0A1S8DK70_9GAMM</name>
<dbReference type="GO" id="GO:0009279">
    <property type="term" value="C:cell outer membrane"/>
    <property type="evidence" value="ECO:0007669"/>
    <property type="project" value="UniProtKB-SubCell"/>
</dbReference>
<dbReference type="Pfam" id="PF07715">
    <property type="entry name" value="Plug"/>
    <property type="match status" value="1"/>
</dbReference>
<keyword evidence="11" id="KW-0732">Signal</keyword>
<reference evidence="14 15" key="1">
    <citation type="submission" date="2017-01" db="EMBL/GenBank/DDBJ databases">
        <title>Draft genome sequence of Pseudomonas pachastrellae type strain CCUG 46540T from a deep sea.</title>
        <authorList>
            <person name="Gomila M."/>
            <person name="Mulet M."/>
            <person name="Lalucat J."/>
            <person name="Garcia-Valdes E."/>
        </authorList>
    </citation>
    <scope>NUCLEOTIDE SEQUENCE [LARGE SCALE GENOMIC DNA]</scope>
    <source>
        <strain evidence="14 15">CCUG 46540</strain>
    </source>
</reference>
<dbReference type="Proteomes" id="UP000242847">
    <property type="component" value="Unassembled WGS sequence"/>
</dbReference>
<evidence type="ECO:0000256" key="6">
    <source>
        <dbReference type="ARBA" id="ARBA00023136"/>
    </source>
</evidence>
<organism evidence="14 15">
    <name type="scientific">Halopseudomonas pachastrellae</name>
    <dbReference type="NCBI Taxonomy" id="254161"/>
    <lineage>
        <taxon>Bacteria</taxon>
        <taxon>Pseudomonadati</taxon>
        <taxon>Pseudomonadota</taxon>
        <taxon>Gammaproteobacteria</taxon>
        <taxon>Pseudomonadales</taxon>
        <taxon>Pseudomonadaceae</taxon>
        <taxon>Halopseudomonas</taxon>
    </lineage>
</organism>
<dbReference type="STRING" id="254161.SAMN05216256_113117"/>
<dbReference type="RefSeq" id="WP_083724626.1">
    <property type="nucleotide sequence ID" value="NZ_FOUD01000013.1"/>
</dbReference>
<evidence type="ECO:0000256" key="7">
    <source>
        <dbReference type="ARBA" id="ARBA00023237"/>
    </source>
</evidence>
<evidence type="ECO:0000256" key="11">
    <source>
        <dbReference type="SAM" id="SignalP"/>
    </source>
</evidence>
<evidence type="ECO:0000313" key="14">
    <source>
        <dbReference type="EMBL" id="ONM45206.1"/>
    </source>
</evidence>
<feature type="signal peptide" evidence="11">
    <location>
        <begin position="1"/>
        <end position="24"/>
    </location>
</feature>
<evidence type="ECO:0000259" key="13">
    <source>
        <dbReference type="Pfam" id="PF07715"/>
    </source>
</evidence>
<dbReference type="SUPFAM" id="SSF56935">
    <property type="entry name" value="Porins"/>
    <property type="match status" value="1"/>
</dbReference>
<accession>A0A1S8DK70</accession>
<evidence type="ECO:0000256" key="10">
    <source>
        <dbReference type="SAM" id="MobiDB-lite"/>
    </source>
</evidence>
<dbReference type="InterPro" id="IPR037066">
    <property type="entry name" value="Plug_dom_sf"/>
</dbReference>
<evidence type="ECO:0000256" key="4">
    <source>
        <dbReference type="ARBA" id="ARBA00022692"/>
    </source>
</evidence>
<gene>
    <name evidence="14" type="ORF">BXT89_03185</name>
</gene>
<feature type="region of interest" description="Disordered" evidence="10">
    <location>
        <begin position="277"/>
        <end position="302"/>
    </location>
</feature>
<evidence type="ECO:0000256" key="8">
    <source>
        <dbReference type="PROSITE-ProRule" id="PRU01360"/>
    </source>
</evidence>
<dbReference type="CDD" id="cd01347">
    <property type="entry name" value="ligand_gated_channel"/>
    <property type="match status" value="1"/>
</dbReference>
<dbReference type="InterPro" id="IPR000531">
    <property type="entry name" value="Beta-barrel_TonB"/>
</dbReference>
<feature type="chain" id="PRO_5010542524" evidence="11">
    <location>
        <begin position="25"/>
        <end position="691"/>
    </location>
</feature>
<evidence type="ECO:0000256" key="5">
    <source>
        <dbReference type="ARBA" id="ARBA00023077"/>
    </source>
</evidence>
<keyword evidence="5 9" id="KW-0798">TonB box</keyword>
<evidence type="ECO:0000256" key="2">
    <source>
        <dbReference type="ARBA" id="ARBA00022448"/>
    </source>
</evidence>
<dbReference type="GO" id="GO:0044718">
    <property type="term" value="P:siderophore transmembrane transport"/>
    <property type="evidence" value="ECO:0007669"/>
    <property type="project" value="TreeGrafter"/>
</dbReference>
<dbReference type="PANTHER" id="PTHR30069">
    <property type="entry name" value="TONB-DEPENDENT OUTER MEMBRANE RECEPTOR"/>
    <property type="match status" value="1"/>
</dbReference>
<dbReference type="AlphaFoldDB" id="A0A1S8DK70"/>
<keyword evidence="15" id="KW-1185">Reference proteome</keyword>
<dbReference type="Gene3D" id="2.40.170.20">
    <property type="entry name" value="TonB-dependent receptor, beta-barrel domain"/>
    <property type="match status" value="1"/>
</dbReference>
<keyword evidence="2 8" id="KW-0813">Transport</keyword>
<dbReference type="EMBL" id="MUBC01000005">
    <property type="protein sequence ID" value="ONM45206.1"/>
    <property type="molecule type" value="Genomic_DNA"/>
</dbReference>
<dbReference type="PROSITE" id="PS52016">
    <property type="entry name" value="TONB_DEPENDENT_REC_3"/>
    <property type="match status" value="1"/>
</dbReference>
<evidence type="ECO:0000256" key="1">
    <source>
        <dbReference type="ARBA" id="ARBA00004571"/>
    </source>
</evidence>
<protein>
    <submittedName>
        <fullName evidence="14">TonB-dependent receptor</fullName>
    </submittedName>
</protein>
<sequence>MFSSKTPLTLALAAVAAGVSSVHAADGPQALPALTVSASALNQTPEQMTQPAAVLQGESWFTQRETGLADSLESLPGVRAAGFGPGSSRPVIRGLDGARVRVLSDGADVLDASSISPDHAISADTALIERVEVLKGPATLLYGGGAIGGVVNLIDRRVPTYVPERGVEGEIDLRANAVADERAGSAGLTVGAGAFAMRLEGGKSEADPYRIPGHPSRQEGAYNDTDTGSVGVSWIGEQGYLGLAYSRQDREYGLLAHEHADCHTHGPDWHCSGHDEDDHDDGHDDDHDDDHDDHDDHDEHDHDDHAAWIDMEQRRWDLRGEYLNPFAGVERLRLRVADTDYRHVEMEGNEVGTRFTNRGTDGRLELTHEPIAGWRGVIGTQLTRRDFAAEGEESYVPATLTHNRALFLLESYEAGDWLYEVGLRQEWQSIEVKQGSEEADHRGTSLSFGATWQFQPDLALYGTLSRSQRLPTAEELYATGPHAATRTVELGDPDLDRETAINAELGLRRTQGPVTFDVSVYRNEVDDFIYAADTGADPGAGYRVVEYRQADAVLQGIEGSVSWQATSSTGLTLFGDSVRGRLKDGGDLPCIPADRLGARIDQRLTAGFSAQLEATQVMRQDNTAEYETETGDYTLLGAGLNWRGQLGESDVLLYLRGNNLLNEKARQHSSFIKDEVLLPGRNLTVGARLVF</sequence>
<feature type="region of interest" description="Disordered" evidence="10">
    <location>
        <begin position="205"/>
        <end position="225"/>
    </location>
</feature>
<dbReference type="GO" id="GO:0015344">
    <property type="term" value="F:siderophore uptake transmembrane transporter activity"/>
    <property type="evidence" value="ECO:0007669"/>
    <property type="project" value="TreeGrafter"/>
</dbReference>
<dbReference type="Gene3D" id="2.170.130.10">
    <property type="entry name" value="TonB-dependent receptor, plug domain"/>
    <property type="match status" value="1"/>
</dbReference>
<keyword evidence="4 8" id="KW-0812">Transmembrane</keyword>
<feature type="domain" description="TonB-dependent receptor-like beta-barrel" evidence="12">
    <location>
        <begin position="281"/>
        <end position="660"/>
    </location>
</feature>
<comment type="caution">
    <text evidence="14">The sequence shown here is derived from an EMBL/GenBank/DDBJ whole genome shotgun (WGS) entry which is preliminary data.</text>
</comment>
<keyword evidence="3 8" id="KW-1134">Transmembrane beta strand</keyword>
<feature type="compositionally biased region" description="Acidic residues" evidence="10">
    <location>
        <begin position="286"/>
        <end position="296"/>
    </location>
</feature>
<dbReference type="InterPro" id="IPR012910">
    <property type="entry name" value="Plug_dom"/>
</dbReference>